<organism evidence="1 2">
    <name type="scientific">Dryococelus australis</name>
    <dbReference type="NCBI Taxonomy" id="614101"/>
    <lineage>
        <taxon>Eukaryota</taxon>
        <taxon>Metazoa</taxon>
        <taxon>Ecdysozoa</taxon>
        <taxon>Arthropoda</taxon>
        <taxon>Hexapoda</taxon>
        <taxon>Insecta</taxon>
        <taxon>Pterygota</taxon>
        <taxon>Neoptera</taxon>
        <taxon>Polyneoptera</taxon>
        <taxon>Phasmatodea</taxon>
        <taxon>Verophasmatodea</taxon>
        <taxon>Anareolatae</taxon>
        <taxon>Phasmatidae</taxon>
        <taxon>Eurycanthinae</taxon>
        <taxon>Dryococelus</taxon>
    </lineage>
</organism>
<gene>
    <name evidence="1" type="ORF">PR048_027250</name>
</gene>
<keyword evidence="2" id="KW-1185">Reference proteome</keyword>
<dbReference type="PANTHER" id="PTHR22954">
    <property type="entry name" value="RETROVIRAL PROTEASE-RELATED"/>
    <property type="match status" value="1"/>
</dbReference>
<dbReference type="Pfam" id="PF03564">
    <property type="entry name" value="DUF1759"/>
    <property type="match status" value="1"/>
</dbReference>
<protein>
    <submittedName>
        <fullName evidence="1">Uncharacterized protein</fullName>
    </submittedName>
</protein>
<evidence type="ECO:0000313" key="2">
    <source>
        <dbReference type="Proteomes" id="UP001159363"/>
    </source>
</evidence>
<name>A0ABQ9GF60_9NEOP</name>
<accession>A0ABQ9GF60</accession>
<dbReference type="EMBL" id="JARBHB010000012">
    <property type="protein sequence ID" value="KAJ8870948.1"/>
    <property type="molecule type" value="Genomic_DNA"/>
</dbReference>
<dbReference type="PANTHER" id="PTHR22954:SF3">
    <property type="entry name" value="PROTEIN CBG08539"/>
    <property type="match status" value="1"/>
</dbReference>
<dbReference type="Proteomes" id="UP001159363">
    <property type="component" value="Chromosome 11"/>
</dbReference>
<dbReference type="InterPro" id="IPR005312">
    <property type="entry name" value="DUF1759"/>
</dbReference>
<evidence type="ECO:0000313" key="1">
    <source>
        <dbReference type="EMBL" id="KAJ8870948.1"/>
    </source>
</evidence>
<sequence>MSPNSQVASEVRLLKLQLPVFGGNLQVWLSFKDLFESAVHSNKALTGAQKLQYLKGSLQGEAATLLKSVPITSANYPEAWGILTTRYQNKRELVDTTLKRLFSQPVVQQESVVMLRCLLDVVECTRLLEVLGQLVEHWDSILVFLVTGS</sequence>
<proteinExistence type="predicted"/>
<reference evidence="1 2" key="1">
    <citation type="submission" date="2023-02" db="EMBL/GenBank/DDBJ databases">
        <title>LHISI_Scaffold_Assembly.</title>
        <authorList>
            <person name="Stuart O.P."/>
            <person name="Cleave R."/>
            <person name="Magrath M.J.L."/>
            <person name="Mikheyev A.S."/>
        </authorList>
    </citation>
    <scope>NUCLEOTIDE SEQUENCE [LARGE SCALE GENOMIC DNA]</scope>
    <source>
        <strain evidence="1">Daus_M_001</strain>
        <tissue evidence="1">Leg muscle</tissue>
    </source>
</reference>
<comment type="caution">
    <text evidence="1">The sequence shown here is derived from an EMBL/GenBank/DDBJ whole genome shotgun (WGS) entry which is preliminary data.</text>
</comment>